<dbReference type="EMBL" id="CP000249">
    <property type="protein sequence ID" value="ABD11307.1"/>
    <property type="molecule type" value="Genomic_DNA"/>
</dbReference>
<evidence type="ECO:0000256" key="2">
    <source>
        <dbReference type="ARBA" id="ARBA00022840"/>
    </source>
</evidence>
<organism evidence="4 5">
    <name type="scientific">Frankia casuarinae (strain DSM 45818 / CECT 9043 / HFP020203 / CcI3)</name>
    <dbReference type="NCBI Taxonomy" id="106370"/>
    <lineage>
        <taxon>Bacteria</taxon>
        <taxon>Bacillati</taxon>
        <taxon>Actinomycetota</taxon>
        <taxon>Actinomycetes</taxon>
        <taxon>Frankiales</taxon>
        <taxon>Frankiaceae</taxon>
        <taxon>Frankia</taxon>
    </lineage>
</organism>
<accession>Q2JBN5</accession>
<dbReference type="Proteomes" id="UP000001937">
    <property type="component" value="Chromosome"/>
</dbReference>
<dbReference type="CDD" id="cd05907">
    <property type="entry name" value="VL_LC_FACS_like"/>
    <property type="match status" value="1"/>
</dbReference>
<dbReference type="InterPro" id="IPR020845">
    <property type="entry name" value="AMP-binding_CS"/>
</dbReference>
<dbReference type="PROSITE" id="PS00455">
    <property type="entry name" value="AMP_BINDING"/>
    <property type="match status" value="1"/>
</dbReference>
<dbReference type="RefSeq" id="WP_011436366.1">
    <property type="nucleotide sequence ID" value="NC_007777.1"/>
</dbReference>
<protein>
    <submittedName>
        <fullName evidence="4">AMP-dependent synthetase and ligase</fullName>
    </submittedName>
</protein>
<dbReference type="SUPFAM" id="SSF56801">
    <property type="entry name" value="Acetyl-CoA synthetase-like"/>
    <property type="match status" value="1"/>
</dbReference>
<evidence type="ECO:0000313" key="4">
    <source>
        <dbReference type="EMBL" id="ABD11307.1"/>
    </source>
</evidence>
<proteinExistence type="predicted"/>
<feature type="domain" description="AMP-dependent synthetase/ligase" evidence="3">
    <location>
        <begin position="30"/>
        <end position="423"/>
    </location>
</feature>
<dbReference type="Gene3D" id="3.40.50.12780">
    <property type="entry name" value="N-terminal domain of ligase-like"/>
    <property type="match status" value="1"/>
</dbReference>
<dbReference type="PANTHER" id="PTHR43272:SF33">
    <property type="entry name" value="AMP-BINDING DOMAIN-CONTAINING PROTEIN-RELATED"/>
    <property type="match status" value="1"/>
</dbReference>
<dbReference type="AlphaFoldDB" id="Q2JBN5"/>
<dbReference type="Pfam" id="PF23562">
    <property type="entry name" value="AMP-binding_C_3"/>
    <property type="match status" value="1"/>
</dbReference>
<evidence type="ECO:0000256" key="1">
    <source>
        <dbReference type="ARBA" id="ARBA00022741"/>
    </source>
</evidence>
<dbReference type="eggNOG" id="COG1022">
    <property type="taxonomic scope" value="Bacteria"/>
</dbReference>
<dbReference type="HOGENOM" id="CLU_000022_45_5_11"/>
<dbReference type="GO" id="GO:0005524">
    <property type="term" value="F:ATP binding"/>
    <property type="evidence" value="ECO:0007669"/>
    <property type="project" value="UniProtKB-KW"/>
</dbReference>
<dbReference type="KEGG" id="fra:Francci3_1932"/>
<keyword evidence="2" id="KW-0067">ATP-binding</keyword>
<evidence type="ECO:0000259" key="3">
    <source>
        <dbReference type="Pfam" id="PF00501"/>
    </source>
</evidence>
<name>Q2JBN5_FRACC</name>
<sequence length="590" mass="62316">MNILRVPGGTELPADRGLAAAVLTEVAMVADRPVLAHQVDGGWRDVTAGRFCFDVAAVARGLVAHDVGVGDRVAIMGRTGYGWAVADFAIWSIGAVTVPVYPTSSAHQVDHIIGDSKASWCFVETPDHERLVLSAGLPATRVWSLDEAVSALGTAGQSVAESEVLRRRDAVRADDLATIVYTSGTTGVPKGCLLTHANVFSAAVNSVERLDPVMRPATGSASTILFLPLSHVFGRVTMIGCLWAGVRTALLPDPGGLVPALRTFRPTFLITVPSALEKMRKGARAAAAGGLSGRLFAAAERTACVLGRARRGQGGLGLVTRLQAPLFDRLVYRRLRAAFGGRLRHVVCGGATLDPSTAEFLTGVGVHVLGAYGLTEASTAVSISAPGLDRPGSTGRPLPATTVAISDEGEVLVAGPQVSPGYWPDRTGAHEPWLRTGDLGRLDDDGYLHITGRIKEIIITTGGKNVSPAPLEDRIRLHPLVSNAIVIGENRPFVTALVTLDRAAVQAWARRGGHKLDEAAAHTDPRLVAEVSAAVDAANAQVSRAESVRKFRLLSHDFTIQGGQLTPSLKLRRAVIEEENAKEIEELYAS</sequence>
<dbReference type="PANTHER" id="PTHR43272">
    <property type="entry name" value="LONG-CHAIN-FATTY-ACID--COA LIGASE"/>
    <property type="match status" value="1"/>
</dbReference>
<dbReference type="GO" id="GO:0016020">
    <property type="term" value="C:membrane"/>
    <property type="evidence" value="ECO:0007669"/>
    <property type="project" value="TreeGrafter"/>
</dbReference>
<reference evidence="4 5" key="1">
    <citation type="journal article" date="2007" name="Genome Res.">
        <title>Genome characteristics of facultatively symbiotic Frankia sp. strains reflect host range and host plant biogeography.</title>
        <authorList>
            <person name="Normand P."/>
            <person name="Lapierre P."/>
            <person name="Tisa L.S."/>
            <person name="Gogarten J.P."/>
            <person name="Alloisio N."/>
            <person name="Bagnarol E."/>
            <person name="Bassi C.A."/>
            <person name="Berry A.M."/>
            <person name="Bickhart D.M."/>
            <person name="Choisne N."/>
            <person name="Couloux A."/>
            <person name="Cournoyer B."/>
            <person name="Cruveiller S."/>
            <person name="Daubin V."/>
            <person name="Demange N."/>
            <person name="Francino M.P."/>
            <person name="Goltsman E."/>
            <person name="Huang Y."/>
            <person name="Kopp O.R."/>
            <person name="Labarre L."/>
            <person name="Lapidus A."/>
            <person name="Lavire C."/>
            <person name="Marechal J."/>
            <person name="Martinez M."/>
            <person name="Mastronunzio J.E."/>
            <person name="Mullin B.C."/>
            <person name="Niemann J."/>
            <person name="Pujic P."/>
            <person name="Rawnsley T."/>
            <person name="Rouy Z."/>
            <person name="Schenowitz C."/>
            <person name="Sellstedt A."/>
            <person name="Tavares F."/>
            <person name="Tomkins J.P."/>
            <person name="Vallenet D."/>
            <person name="Valverde C."/>
            <person name="Wall L.G."/>
            <person name="Wang Y."/>
            <person name="Medigue C."/>
            <person name="Benson D.R."/>
        </authorList>
    </citation>
    <scope>NUCLEOTIDE SEQUENCE [LARGE SCALE GENOMIC DNA]</scope>
    <source>
        <strain evidence="5">DSM 45818 / CECT 9043 / CcI3</strain>
    </source>
</reference>
<keyword evidence="1" id="KW-0547">Nucleotide-binding</keyword>
<gene>
    <name evidence="4" type="ordered locus">Francci3_1932</name>
</gene>
<dbReference type="PhylomeDB" id="Q2JBN5"/>
<dbReference type="GO" id="GO:0004467">
    <property type="term" value="F:long-chain fatty acid-CoA ligase activity"/>
    <property type="evidence" value="ECO:0007669"/>
    <property type="project" value="TreeGrafter"/>
</dbReference>
<dbReference type="STRING" id="106370.Francci3_1932"/>
<keyword evidence="4" id="KW-0436">Ligase</keyword>
<keyword evidence="5" id="KW-1185">Reference proteome</keyword>
<evidence type="ECO:0000313" key="5">
    <source>
        <dbReference type="Proteomes" id="UP000001937"/>
    </source>
</evidence>
<dbReference type="InterPro" id="IPR000873">
    <property type="entry name" value="AMP-dep_synth/lig_dom"/>
</dbReference>
<dbReference type="Pfam" id="PF00501">
    <property type="entry name" value="AMP-binding"/>
    <property type="match status" value="1"/>
</dbReference>
<dbReference type="InterPro" id="IPR042099">
    <property type="entry name" value="ANL_N_sf"/>
</dbReference>